<gene>
    <name evidence="11" type="ORF">SAMN05444004_107102</name>
</gene>
<keyword evidence="12" id="KW-1185">Reference proteome</keyword>
<dbReference type="STRING" id="1244108.SAMN05444004_107102"/>
<evidence type="ECO:0000256" key="2">
    <source>
        <dbReference type="ARBA" id="ARBA00001947"/>
    </source>
</evidence>
<dbReference type="GO" id="GO:0019677">
    <property type="term" value="P:NAD+ catabolic process"/>
    <property type="evidence" value="ECO:0007669"/>
    <property type="project" value="TreeGrafter"/>
</dbReference>
<dbReference type="InterPro" id="IPR015797">
    <property type="entry name" value="NUDIX_hydrolase-like_dom_sf"/>
</dbReference>
<feature type="domain" description="Nudix hydrolase" evidence="10">
    <location>
        <begin position="174"/>
        <end position="305"/>
    </location>
</feature>
<dbReference type="EMBL" id="FNPX01000007">
    <property type="protein sequence ID" value="SDZ19135.1"/>
    <property type="molecule type" value="Genomic_DNA"/>
</dbReference>
<dbReference type="PROSITE" id="PS51462">
    <property type="entry name" value="NUDIX"/>
    <property type="match status" value="1"/>
</dbReference>
<dbReference type="InterPro" id="IPR020084">
    <property type="entry name" value="NUDIX_hydrolase_CS"/>
</dbReference>
<dbReference type="PANTHER" id="PTHR42904:SF6">
    <property type="entry name" value="NAD-CAPPED RNA HYDROLASE NUDT12"/>
    <property type="match status" value="1"/>
</dbReference>
<dbReference type="GO" id="GO:0035529">
    <property type="term" value="F:NADH pyrophosphatase activity"/>
    <property type="evidence" value="ECO:0007669"/>
    <property type="project" value="TreeGrafter"/>
</dbReference>
<dbReference type="Pfam" id="PF09297">
    <property type="entry name" value="Zn_ribbon_NUD"/>
    <property type="match status" value="1"/>
</dbReference>
<dbReference type="Gene3D" id="3.90.79.20">
    <property type="match status" value="1"/>
</dbReference>
<comment type="cofactor">
    <cofactor evidence="2">
        <name>Zn(2+)</name>
        <dbReference type="ChEBI" id="CHEBI:29105"/>
    </cofactor>
</comment>
<dbReference type="InterPro" id="IPR049734">
    <property type="entry name" value="NudC-like_C"/>
</dbReference>
<comment type="catalytic activity">
    <reaction evidence="9">
        <text>a 5'-end NAD(+)-phospho-ribonucleoside in mRNA + H2O = a 5'-end phospho-adenosine-phospho-ribonucleoside in mRNA + beta-nicotinamide D-ribonucleotide + 2 H(+)</text>
        <dbReference type="Rhea" id="RHEA:60876"/>
        <dbReference type="Rhea" id="RHEA-COMP:15698"/>
        <dbReference type="Rhea" id="RHEA-COMP:15719"/>
        <dbReference type="ChEBI" id="CHEBI:14649"/>
        <dbReference type="ChEBI" id="CHEBI:15377"/>
        <dbReference type="ChEBI" id="CHEBI:15378"/>
        <dbReference type="ChEBI" id="CHEBI:144029"/>
        <dbReference type="ChEBI" id="CHEBI:144051"/>
    </reaction>
    <physiologicalReaction direction="left-to-right" evidence="9">
        <dbReference type="Rhea" id="RHEA:60877"/>
    </physiologicalReaction>
</comment>
<dbReference type="OrthoDB" id="9791656at2"/>
<keyword evidence="8" id="KW-0520">NAD</keyword>
<dbReference type="PANTHER" id="PTHR42904">
    <property type="entry name" value="NUDIX HYDROLASE, NUDC SUBFAMILY"/>
    <property type="match status" value="1"/>
</dbReference>
<evidence type="ECO:0000256" key="1">
    <source>
        <dbReference type="ARBA" id="ARBA00001946"/>
    </source>
</evidence>
<reference evidence="12" key="1">
    <citation type="submission" date="2016-10" db="EMBL/GenBank/DDBJ databases">
        <authorList>
            <person name="Varghese N."/>
            <person name="Submissions S."/>
        </authorList>
    </citation>
    <scope>NUCLEOTIDE SEQUENCE [LARGE SCALE GENOMIC DNA]</scope>
    <source>
        <strain evidence="12">DSM 100420</strain>
    </source>
</reference>
<dbReference type="SUPFAM" id="SSF55811">
    <property type="entry name" value="Nudix"/>
    <property type="match status" value="1"/>
</dbReference>
<dbReference type="NCBIfam" id="NF001299">
    <property type="entry name" value="PRK00241.1"/>
    <property type="match status" value="1"/>
</dbReference>
<dbReference type="GO" id="GO:0006742">
    <property type="term" value="P:NADP+ catabolic process"/>
    <property type="evidence" value="ECO:0007669"/>
    <property type="project" value="TreeGrafter"/>
</dbReference>
<dbReference type="InterPro" id="IPR015376">
    <property type="entry name" value="Znr_NADH_PPase"/>
</dbReference>
<evidence type="ECO:0000256" key="6">
    <source>
        <dbReference type="ARBA" id="ARBA00022801"/>
    </source>
</evidence>
<dbReference type="Pfam" id="PF00293">
    <property type="entry name" value="NUDIX"/>
    <property type="match status" value="1"/>
</dbReference>
<evidence type="ECO:0000256" key="9">
    <source>
        <dbReference type="ARBA" id="ARBA00023679"/>
    </source>
</evidence>
<dbReference type="InterPro" id="IPR050241">
    <property type="entry name" value="NAD-cap_RNA_hydrolase_NudC"/>
</dbReference>
<dbReference type="InterPro" id="IPR015375">
    <property type="entry name" value="NADH_PPase-like_N"/>
</dbReference>
<evidence type="ECO:0000256" key="3">
    <source>
        <dbReference type="ARBA" id="ARBA00009595"/>
    </source>
</evidence>
<dbReference type="CDD" id="cd03429">
    <property type="entry name" value="NUDIX_NADH_pyrophosphatase_Nudt13"/>
    <property type="match status" value="1"/>
</dbReference>
<dbReference type="GO" id="GO:0005829">
    <property type="term" value="C:cytosol"/>
    <property type="evidence" value="ECO:0007669"/>
    <property type="project" value="TreeGrafter"/>
</dbReference>
<dbReference type="RefSeq" id="WP_092645496.1">
    <property type="nucleotide sequence ID" value="NZ_FNPX01000007.1"/>
</dbReference>
<dbReference type="AlphaFoldDB" id="A0A1H3R1F7"/>
<sequence length="313" mass="34102">MKHAETVTFGGGGLDRAEDLRRHPEILETLPVKTLPMWRGKPLMNAARDGLALMDGHAFANLGTPVLLGRVEEAAVFARDISRLEVTGVADTLGAFIDDSEQTHSDLPEGTAFCELRQMMTRLAAFDAELAATARGVLEWHRTHGFCANCGVETQVGKAGWMRACAGCGRAHFPRTDPVVIMLVTRGNSVLLGRSPGWPDGFFSCLAGFMEPGETMEAAVRREVWEETGVRVGPVNYLASQPWPFPGSLMFGAHGEAISETIEIDPEEIAEALWLSREELAEVFAGTHPRILPAREGAIAHFLLKNWLADTLT</sequence>
<dbReference type="EC" id="3.6.1.22" evidence="4"/>
<organism evidence="11 12">
    <name type="scientific">Jannaschia faecimaris</name>
    <dbReference type="NCBI Taxonomy" id="1244108"/>
    <lineage>
        <taxon>Bacteria</taxon>
        <taxon>Pseudomonadati</taxon>
        <taxon>Pseudomonadota</taxon>
        <taxon>Alphaproteobacteria</taxon>
        <taxon>Rhodobacterales</taxon>
        <taxon>Roseobacteraceae</taxon>
        <taxon>Jannaschia</taxon>
    </lineage>
</organism>
<keyword evidence="6" id="KW-0378">Hydrolase</keyword>
<evidence type="ECO:0000259" key="10">
    <source>
        <dbReference type="PROSITE" id="PS51462"/>
    </source>
</evidence>
<keyword evidence="5" id="KW-0479">Metal-binding</keyword>
<evidence type="ECO:0000256" key="7">
    <source>
        <dbReference type="ARBA" id="ARBA00022842"/>
    </source>
</evidence>
<name>A0A1H3R1F7_9RHOB</name>
<evidence type="ECO:0000256" key="8">
    <source>
        <dbReference type="ARBA" id="ARBA00023027"/>
    </source>
</evidence>
<evidence type="ECO:0000256" key="5">
    <source>
        <dbReference type="ARBA" id="ARBA00022723"/>
    </source>
</evidence>
<evidence type="ECO:0000256" key="4">
    <source>
        <dbReference type="ARBA" id="ARBA00012381"/>
    </source>
</evidence>
<dbReference type="Proteomes" id="UP000198914">
    <property type="component" value="Unassembled WGS sequence"/>
</dbReference>
<keyword evidence="7" id="KW-0460">Magnesium</keyword>
<dbReference type="GO" id="GO:0046872">
    <property type="term" value="F:metal ion binding"/>
    <property type="evidence" value="ECO:0007669"/>
    <property type="project" value="UniProtKB-KW"/>
</dbReference>
<proteinExistence type="inferred from homology"/>
<dbReference type="InterPro" id="IPR000086">
    <property type="entry name" value="NUDIX_hydrolase_dom"/>
</dbReference>
<dbReference type="Gene3D" id="3.90.79.10">
    <property type="entry name" value="Nucleoside Triphosphate Pyrophosphohydrolase"/>
    <property type="match status" value="1"/>
</dbReference>
<accession>A0A1H3R1F7</accession>
<dbReference type="Pfam" id="PF09296">
    <property type="entry name" value="NUDIX-like"/>
    <property type="match status" value="1"/>
</dbReference>
<comment type="similarity">
    <text evidence="3">Belongs to the Nudix hydrolase family. NudC subfamily.</text>
</comment>
<dbReference type="PROSITE" id="PS00893">
    <property type="entry name" value="NUDIX_BOX"/>
    <property type="match status" value="1"/>
</dbReference>
<evidence type="ECO:0000313" key="12">
    <source>
        <dbReference type="Proteomes" id="UP000198914"/>
    </source>
</evidence>
<evidence type="ECO:0000313" key="11">
    <source>
        <dbReference type="EMBL" id="SDZ19135.1"/>
    </source>
</evidence>
<comment type="cofactor">
    <cofactor evidence="1">
        <name>Mg(2+)</name>
        <dbReference type="ChEBI" id="CHEBI:18420"/>
    </cofactor>
</comment>
<protein>
    <recommendedName>
        <fullName evidence="4">NAD(+) diphosphatase</fullName>
        <ecNumber evidence="4">3.6.1.22</ecNumber>
    </recommendedName>
</protein>